<protein>
    <submittedName>
        <fullName evidence="1">Uncharacterized protein</fullName>
    </submittedName>
</protein>
<organism evidence="1">
    <name type="scientific">Salix viminalis</name>
    <name type="common">Common osier</name>
    <name type="synonym">Basket willow</name>
    <dbReference type="NCBI Taxonomy" id="40686"/>
    <lineage>
        <taxon>Eukaryota</taxon>
        <taxon>Viridiplantae</taxon>
        <taxon>Streptophyta</taxon>
        <taxon>Embryophyta</taxon>
        <taxon>Tracheophyta</taxon>
        <taxon>Spermatophyta</taxon>
        <taxon>Magnoliopsida</taxon>
        <taxon>eudicotyledons</taxon>
        <taxon>Gunneridae</taxon>
        <taxon>Pentapetalae</taxon>
        <taxon>rosids</taxon>
        <taxon>fabids</taxon>
        <taxon>Malpighiales</taxon>
        <taxon>Salicaceae</taxon>
        <taxon>Saliceae</taxon>
        <taxon>Salix</taxon>
    </lineage>
</organism>
<sequence>MTFFHPTSSDMWRKKPRNSASPILPLDSSTVLADQKLSGFRCIGVFIQRHKPSLVLAAEEHENGINWAITVTKKKWVDPVLICHLKARLYCLIVGFIRLVRAWLHCLTWMRLTLPLLTYFSLQSFPC</sequence>
<accession>A0A6N2MM39</accession>
<reference evidence="1" key="1">
    <citation type="submission" date="2019-03" db="EMBL/GenBank/DDBJ databases">
        <authorList>
            <person name="Mank J."/>
            <person name="Almeida P."/>
        </authorList>
    </citation>
    <scope>NUCLEOTIDE SEQUENCE</scope>
    <source>
        <strain evidence="1">78183</strain>
    </source>
</reference>
<evidence type="ECO:0000313" key="1">
    <source>
        <dbReference type="EMBL" id="VFU49073.1"/>
    </source>
</evidence>
<dbReference type="AlphaFoldDB" id="A0A6N2MM39"/>
<dbReference type="EMBL" id="CAADRP010001707">
    <property type="protein sequence ID" value="VFU49073.1"/>
    <property type="molecule type" value="Genomic_DNA"/>
</dbReference>
<gene>
    <name evidence="1" type="ORF">SVIM_LOCUS323235</name>
</gene>
<name>A0A6N2MM39_SALVM</name>
<proteinExistence type="predicted"/>